<dbReference type="HOGENOM" id="CLU_021533_0_0_1"/>
<feature type="region of interest" description="Disordered" evidence="5">
    <location>
        <begin position="158"/>
        <end position="316"/>
    </location>
</feature>
<evidence type="ECO:0000256" key="3">
    <source>
        <dbReference type="ARBA" id="ARBA00022801"/>
    </source>
</evidence>
<feature type="region of interest" description="Disordered" evidence="5">
    <location>
        <begin position="394"/>
        <end position="473"/>
    </location>
</feature>
<evidence type="ECO:0000256" key="2">
    <source>
        <dbReference type="ARBA" id="ARBA00022490"/>
    </source>
</evidence>
<keyword evidence="4" id="KW-0648">Protein biosynthesis</keyword>
<dbReference type="OrthoDB" id="342024at2759"/>
<dbReference type="EMBL" id="KN840469">
    <property type="protein sequence ID" value="KIP09198.1"/>
    <property type="molecule type" value="Genomic_DNA"/>
</dbReference>
<evidence type="ECO:0000256" key="4">
    <source>
        <dbReference type="ARBA" id="ARBA00022917"/>
    </source>
</evidence>
<dbReference type="GO" id="GO:0005737">
    <property type="term" value="C:cytoplasm"/>
    <property type="evidence" value="ECO:0007669"/>
    <property type="project" value="UniProtKB-SubCell"/>
</dbReference>
<proteinExistence type="predicted"/>
<keyword evidence="8" id="KW-1185">Reference proteome</keyword>
<evidence type="ECO:0000256" key="5">
    <source>
        <dbReference type="SAM" id="MobiDB-lite"/>
    </source>
</evidence>
<feature type="compositionally biased region" description="Low complexity" evidence="5">
    <location>
        <begin position="675"/>
        <end position="701"/>
    </location>
</feature>
<keyword evidence="2" id="KW-0963">Cytoplasm</keyword>
<name>A0A0C3PQ65_PHLG1</name>
<dbReference type="AlphaFoldDB" id="A0A0C3PQ65"/>
<feature type="region of interest" description="Disordered" evidence="5">
    <location>
        <begin position="602"/>
        <end position="701"/>
    </location>
</feature>
<comment type="subcellular location">
    <subcellularLocation>
        <location evidence="1">Cytoplasm</location>
    </subcellularLocation>
</comment>
<organism evidence="7 8">
    <name type="scientific">Phlebiopsis gigantea (strain 11061_1 CR5-6)</name>
    <name type="common">White-rot fungus</name>
    <name type="synonym">Peniophora gigantea</name>
    <dbReference type="NCBI Taxonomy" id="745531"/>
    <lineage>
        <taxon>Eukaryota</taxon>
        <taxon>Fungi</taxon>
        <taxon>Dikarya</taxon>
        <taxon>Basidiomycota</taxon>
        <taxon>Agaricomycotina</taxon>
        <taxon>Agaricomycetes</taxon>
        <taxon>Polyporales</taxon>
        <taxon>Phanerochaetaceae</taxon>
        <taxon>Phlebiopsis</taxon>
    </lineage>
</organism>
<feature type="compositionally biased region" description="Low complexity" evidence="5">
    <location>
        <begin position="159"/>
        <end position="190"/>
    </location>
</feature>
<keyword evidence="3" id="KW-0378">Hydrolase</keyword>
<evidence type="ECO:0000256" key="1">
    <source>
        <dbReference type="ARBA" id="ARBA00004496"/>
    </source>
</evidence>
<reference evidence="7 8" key="1">
    <citation type="journal article" date="2014" name="PLoS Genet.">
        <title>Analysis of the Phlebiopsis gigantea genome, transcriptome and secretome provides insight into its pioneer colonization strategies of wood.</title>
        <authorList>
            <person name="Hori C."/>
            <person name="Ishida T."/>
            <person name="Igarashi K."/>
            <person name="Samejima M."/>
            <person name="Suzuki H."/>
            <person name="Master E."/>
            <person name="Ferreira P."/>
            <person name="Ruiz-Duenas F.J."/>
            <person name="Held B."/>
            <person name="Canessa P."/>
            <person name="Larrondo L.F."/>
            <person name="Schmoll M."/>
            <person name="Druzhinina I.S."/>
            <person name="Kubicek C.P."/>
            <person name="Gaskell J.A."/>
            <person name="Kersten P."/>
            <person name="St John F."/>
            <person name="Glasner J."/>
            <person name="Sabat G."/>
            <person name="Splinter BonDurant S."/>
            <person name="Syed K."/>
            <person name="Yadav J."/>
            <person name="Mgbeahuruike A.C."/>
            <person name="Kovalchuk A."/>
            <person name="Asiegbu F.O."/>
            <person name="Lackner G."/>
            <person name="Hoffmeister D."/>
            <person name="Rencoret J."/>
            <person name="Gutierrez A."/>
            <person name="Sun H."/>
            <person name="Lindquist E."/>
            <person name="Barry K."/>
            <person name="Riley R."/>
            <person name="Grigoriev I.V."/>
            <person name="Henrissat B."/>
            <person name="Kues U."/>
            <person name="Berka R.M."/>
            <person name="Martinez A.T."/>
            <person name="Covert S.F."/>
            <person name="Blanchette R.A."/>
            <person name="Cullen D."/>
        </authorList>
    </citation>
    <scope>NUCLEOTIDE SEQUENCE [LARGE SCALE GENOMIC DNA]</scope>
    <source>
        <strain evidence="7 8">11061_1 CR5-6</strain>
    </source>
</reference>
<accession>A0A0C3PQ65</accession>
<feature type="region of interest" description="Disordered" evidence="5">
    <location>
        <begin position="544"/>
        <end position="567"/>
    </location>
</feature>
<feature type="compositionally biased region" description="Polar residues" evidence="5">
    <location>
        <begin position="289"/>
        <end position="303"/>
    </location>
</feature>
<feature type="compositionally biased region" description="Basic and acidic residues" evidence="5">
    <location>
        <begin position="609"/>
        <end position="625"/>
    </location>
</feature>
<evidence type="ECO:0000313" key="8">
    <source>
        <dbReference type="Proteomes" id="UP000053257"/>
    </source>
</evidence>
<gene>
    <name evidence="7" type="ORF">PHLGIDRAFT_343431</name>
</gene>
<dbReference type="InterPro" id="IPR015033">
    <property type="entry name" value="HBS1-like_N"/>
</dbReference>
<feature type="domain" description="HBS1-like protein N-terminal" evidence="6">
    <location>
        <begin position="14"/>
        <end position="87"/>
    </location>
</feature>
<evidence type="ECO:0000259" key="6">
    <source>
        <dbReference type="Pfam" id="PF08938"/>
    </source>
</evidence>
<dbReference type="Pfam" id="PF08938">
    <property type="entry name" value="HBS1_N"/>
    <property type="match status" value="1"/>
</dbReference>
<feature type="compositionally biased region" description="Low complexity" evidence="5">
    <location>
        <begin position="399"/>
        <end position="417"/>
    </location>
</feature>
<feature type="compositionally biased region" description="Low complexity" evidence="5">
    <location>
        <begin position="448"/>
        <end position="465"/>
    </location>
</feature>
<dbReference type="GO" id="GO:0006412">
    <property type="term" value="P:translation"/>
    <property type="evidence" value="ECO:0007669"/>
    <property type="project" value="UniProtKB-KW"/>
</dbReference>
<dbReference type="GO" id="GO:0016787">
    <property type="term" value="F:hydrolase activity"/>
    <property type="evidence" value="ECO:0007669"/>
    <property type="project" value="UniProtKB-KW"/>
</dbReference>
<feature type="compositionally biased region" description="Polar residues" evidence="5">
    <location>
        <begin position="217"/>
        <end position="226"/>
    </location>
</feature>
<evidence type="ECO:0000313" key="7">
    <source>
        <dbReference type="EMBL" id="KIP09198.1"/>
    </source>
</evidence>
<protein>
    <recommendedName>
        <fullName evidence="6">HBS1-like protein N-terminal domain-containing protein</fullName>
    </recommendedName>
</protein>
<dbReference type="STRING" id="745531.A0A0C3PQ65"/>
<feature type="compositionally biased region" description="Polar residues" evidence="5">
    <location>
        <begin position="249"/>
        <end position="259"/>
    </location>
</feature>
<dbReference type="Proteomes" id="UP000053257">
    <property type="component" value="Unassembled WGS sequence"/>
</dbReference>
<sequence>MSRHRLVRNMNIQDELDVDAISDGGEADLSPEDYNRLMDGLEQVRATMGPEAQSGFSDQEIKDTLYEYWYDLQQTVDHLFEEQTRRRAALERKDQIALEEASPSGHVVPLPHGDLSLDGRSTVPVIRLAPEDPEDDDFYYEEEGSSIEIKFTPRLSRISEVPEPSEKSSVSSRVSSQRSSAQQSVAGRSVLSSSTTDYGVIVQPQVPRDPNAIRPSPSDTALQRLSLSEPPPTASPSGSRTTVPPAMSQAGSTSITSVAPPTIPPKASLSRLAQKARAVQPMSPRPPSVLSTKSGSVVSQSDVEQPRRPTSKLTALASSRASILSETTSSYTDSIDARTAVTYPYLRPSSDSILSLTSEESTGTGLSAMSSAVRKAINIALDAEAADLLTPPSVHEPVAAKPPSTSAAIPSPASSAPIDRPTASVPMSPGPPSGPISHSPQTKSRSVSKLAQLAQAKAQQSQQASPVTKPKMLRSEALGLGTTVPKSRTEYLTPIANGPTATTAITTTYQTLGSLAQSSRAPKSAMQGVQMFARTSSEFKQSKLVMKSKRVAKPAESESEPEPMLSTLHHPMFAPESVRSRALPSAFASLLIDDEELASYTHGASTGGAKKESSQAREHRTIVEKPRKKTHKRRDVPPSLPSAGSSQGFAFDVPSPDDIVFNARRGTSLAQRSLSTSTHAPASSRSSAATPTPSRTSVHQA</sequence>